<organism evidence="2 3">
    <name type="scientific">Macleaya cordata</name>
    <name type="common">Five-seeded plume-poppy</name>
    <name type="synonym">Bocconia cordata</name>
    <dbReference type="NCBI Taxonomy" id="56857"/>
    <lineage>
        <taxon>Eukaryota</taxon>
        <taxon>Viridiplantae</taxon>
        <taxon>Streptophyta</taxon>
        <taxon>Embryophyta</taxon>
        <taxon>Tracheophyta</taxon>
        <taxon>Spermatophyta</taxon>
        <taxon>Magnoliopsida</taxon>
        <taxon>Ranunculales</taxon>
        <taxon>Papaveraceae</taxon>
        <taxon>Papaveroideae</taxon>
        <taxon>Macleaya</taxon>
    </lineage>
</organism>
<dbReference type="Proteomes" id="UP000195402">
    <property type="component" value="Unassembled WGS sequence"/>
</dbReference>
<dbReference type="FunCoup" id="A0A200QQK5">
    <property type="interactions" value="230"/>
</dbReference>
<reference evidence="2 3" key="1">
    <citation type="journal article" date="2017" name="Mol. Plant">
        <title>The Genome of Medicinal Plant Macleaya cordata Provides New Insights into Benzylisoquinoline Alkaloids Metabolism.</title>
        <authorList>
            <person name="Liu X."/>
            <person name="Liu Y."/>
            <person name="Huang P."/>
            <person name="Ma Y."/>
            <person name="Qing Z."/>
            <person name="Tang Q."/>
            <person name="Cao H."/>
            <person name="Cheng P."/>
            <person name="Zheng Y."/>
            <person name="Yuan Z."/>
            <person name="Zhou Y."/>
            <person name="Liu J."/>
            <person name="Tang Z."/>
            <person name="Zhuo Y."/>
            <person name="Zhang Y."/>
            <person name="Yu L."/>
            <person name="Huang J."/>
            <person name="Yang P."/>
            <person name="Peng Q."/>
            <person name="Zhang J."/>
            <person name="Jiang W."/>
            <person name="Zhang Z."/>
            <person name="Lin K."/>
            <person name="Ro D.K."/>
            <person name="Chen X."/>
            <person name="Xiong X."/>
            <person name="Shang Y."/>
            <person name="Huang S."/>
            <person name="Zeng J."/>
        </authorList>
    </citation>
    <scope>NUCLEOTIDE SEQUENCE [LARGE SCALE GENOMIC DNA]</scope>
    <source>
        <strain evidence="3">cv. BLH2017</strain>
        <tissue evidence="2">Root</tissue>
    </source>
</reference>
<feature type="compositionally biased region" description="Polar residues" evidence="1">
    <location>
        <begin position="122"/>
        <end position="137"/>
    </location>
</feature>
<evidence type="ECO:0000313" key="3">
    <source>
        <dbReference type="Proteomes" id="UP000195402"/>
    </source>
</evidence>
<sequence>MIIERVITVEYLEPTMSRELLCKFPDHSAFDFDYSQSGIWSPLLPRGGGATTATGRSLTLSDSSSMEIRRKLLDGFDQDTLSSDNNEENLNSNVTTKIKNKIALKMMKKKKKKKKEMKNKSLDLSITPIKQGSSTPQKGWVKVLRAASKQFKKQKSSSLQQMKMMKLPNFLRN</sequence>
<dbReference type="STRING" id="56857.A0A200QQK5"/>
<dbReference type="InParanoid" id="A0A200QQK5"/>
<accession>A0A200QQK5</accession>
<dbReference type="EMBL" id="MVGT01001369">
    <property type="protein sequence ID" value="OVA12743.1"/>
    <property type="molecule type" value="Genomic_DNA"/>
</dbReference>
<feature type="region of interest" description="Disordered" evidence="1">
    <location>
        <begin position="111"/>
        <end position="139"/>
    </location>
</feature>
<dbReference type="PANTHER" id="PTHR34287">
    <property type="entry name" value="OS06G0551500 PROTEIN-RELATED"/>
    <property type="match status" value="1"/>
</dbReference>
<comment type="caution">
    <text evidence="2">The sequence shown here is derived from an EMBL/GenBank/DDBJ whole genome shotgun (WGS) entry which is preliminary data.</text>
</comment>
<gene>
    <name evidence="2" type="ORF">BVC80_8541g3</name>
</gene>
<dbReference type="AlphaFoldDB" id="A0A200QQK5"/>
<name>A0A200QQK5_MACCD</name>
<dbReference type="OrthoDB" id="1678883at2759"/>
<keyword evidence="3" id="KW-1185">Reference proteome</keyword>
<protein>
    <submittedName>
        <fullName evidence="2">Uncharacterized protein</fullName>
    </submittedName>
</protein>
<evidence type="ECO:0000256" key="1">
    <source>
        <dbReference type="SAM" id="MobiDB-lite"/>
    </source>
</evidence>
<dbReference type="OMA" id="MCRELLC"/>
<proteinExistence type="predicted"/>
<evidence type="ECO:0000313" key="2">
    <source>
        <dbReference type="EMBL" id="OVA12743.1"/>
    </source>
</evidence>
<dbReference type="PANTHER" id="PTHR34287:SF4">
    <property type="entry name" value="OS04G0504200 PROTEIN"/>
    <property type="match status" value="1"/>
</dbReference>